<organism evidence="1 2">
    <name type="scientific">Amycolatopsis acididurans</name>
    <dbReference type="NCBI Taxonomy" id="2724524"/>
    <lineage>
        <taxon>Bacteria</taxon>
        <taxon>Bacillati</taxon>
        <taxon>Actinomycetota</taxon>
        <taxon>Actinomycetes</taxon>
        <taxon>Pseudonocardiales</taxon>
        <taxon>Pseudonocardiaceae</taxon>
        <taxon>Amycolatopsis</taxon>
    </lineage>
</organism>
<comment type="caution">
    <text evidence="1">The sequence shown here is derived from an EMBL/GenBank/DDBJ whole genome shotgun (WGS) entry which is preliminary data.</text>
</comment>
<name>A0ABX1J843_9PSEU</name>
<dbReference type="SUPFAM" id="SSF75620">
    <property type="entry name" value="Release factor"/>
    <property type="match status" value="1"/>
</dbReference>
<dbReference type="Proteomes" id="UP000715441">
    <property type="component" value="Unassembled WGS sequence"/>
</dbReference>
<reference evidence="1 2" key="1">
    <citation type="submission" date="2020-04" db="EMBL/GenBank/DDBJ databases">
        <title>Novel species.</title>
        <authorList>
            <person name="Teo W.F.A."/>
            <person name="Lipun K."/>
            <person name="Srisuk N."/>
            <person name="Duangmal K."/>
        </authorList>
    </citation>
    <scope>NUCLEOTIDE SEQUENCE [LARGE SCALE GENOMIC DNA]</scope>
    <source>
        <strain evidence="1 2">K13G38</strain>
    </source>
</reference>
<dbReference type="EMBL" id="JAAXLS010000018">
    <property type="protein sequence ID" value="NKQ55956.1"/>
    <property type="molecule type" value="Genomic_DNA"/>
</dbReference>
<dbReference type="Gene3D" id="3.30.160.20">
    <property type="match status" value="1"/>
</dbReference>
<protein>
    <recommendedName>
        <fullName evidence="3">Prokaryotic-type class I peptide chain release factors domain-containing protein</fullName>
    </recommendedName>
</protein>
<keyword evidence="2" id="KW-1185">Reference proteome</keyword>
<evidence type="ECO:0008006" key="3">
    <source>
        <dbReference type="Google" id="ProtNLM"/>
    </source>
</evidence>
<sequence>MRTGHGRCSRVTTPGSDLAVTRRLVIPAAELRERFSRSSGPGGQGVNT</sequence>
<evidence type="ECO:0000313" key="1">
    <source>
        <dbReference type="EMBL" id="NKQ55956.1"/>
    </source>
</evidence>
<evidence type="ECO:0000313" key="2">
    <source>
        <dbReference type="Proteomes" id="UP000715441"/>
    </source>
</evidence>
<proteinExistence type="predicted"/>
<dbReference type="InterPro" id="IPR045853">
    <property type="entry name" value="Pep_chain_release_fac_I_sf"/>
</dbReference>
<gene>
    <name evidence="1" type="ORF">HFP15_24055</name>
</gene>
<feature type="non-terminal residue" evidence="1">
    <location>
        <position position="48"/>
    </location>
</feature>
<accession>A0ABX1J843</accession>